<evidence type="ECO:0000259" key="1">
    <source>
        <dbReference type="Pfam" id="PF05168"/>
    </source>
</evidence>
<proteinExistence type="predicted"/>
<sequence>MNTAKQQLIQSWLDKAEHDLSAARILAASTEPVLDAAIYHCRQAAEKAVKAFLVFRDEDVPTRLSRNQVRP</sequence>
<reference evidence="2" key="1">
    <citation type="submission" date="2019-02" db="EMBL/GenBank/DDBJ databases">
        <authorList>
            <person name="Gruber-Vodicka R. H."/>
            <person name="Seah K. B. B."/>
        </authorList>
    </citation>
    <scope>NUCLEOTIDE SEQUENCE</scope>
    <source>
        <strain evidence="2">BECK_S312</strain>
        <strain evidence="3">BECK_S426</strain>
    </source>
</reference>
<evidence type="ECO:0000313" key="3">
    <source>
        <dbReference type="EMBL" id="VFK33073.1"/>
    </source>
</evidence>
<accession>A0A450WN85</accession>
<organism evidence="2">
    <name type="scientific">Candidatus Kentrum sp. LPFa</name>
    <dbReference type="NCBI Taxonomy" id="2126335"/>
    <lineage>
        <taxon>Bacteria</taxon>
        <taxon>Pseudomonadati</taxon>
        <taxon>Pseudomonadota</taxon>
        <taxon>Gammaproteobacteria</taxon>
        <taxon>Candidatus Kentrum</taxon>
    </lineage>
</organism>
<dbReference type="EMBL" id="CAADFP010000190">
    <property type="protein sequence ID" value="VFK33073.1"/>
    <property type="molecule type" value="Genomic_DNA"/>
</dbReference>
<dbReference type="InterPro" id="IPR007842">
    <property type="entry name" value="HEPN_dom"/>
</dbReference>
<dbReference type="Gene3D" id="1.20.120.330">
    <property type="entry name" value="Nucleotidyltransferases domain 2"/>
    <property type="match status" value="1"/>
</dbReference>
<dbReference type="EMBL" id="CAADFM010000199">
    <property type="protein sequence ID" value="VFK18515.1"/>
    <property type="molecule type" value="Genomic_DNA"/>
</dbReference>
<name>A0A450WN85_9GAMM</name>
<feature type="domain" description="HEPN" evidence="1">
    <location>
        <begin position="10"/>
        <end position="62"/>
    </location>
</feature>
<dbReference type="AlphaFoldDB" id="A0A450WN85"/>
<dbReference type="SUPFAM" id="SSF81593">
    <property type="entry name" value="Nucleotidyltransferase substrate binding subunit/domain"/>
    <property type="match status" value="1"/>
</dbReference>
<evidence type="ECO:0000313" key="2">
    <source>
        <dbReference type="EMBL" id="VFK18515.1"/>
    </source>
</evidence>
<gene>
    <name evidence="2" type="ORF">BECKLPF1236A_GA0070988_101999</name>
    <name evidence="3" type="ORF">BECKLPF1236C_GA0070990_101909</name>
</gene>
<dbReference type="Pfam" id="PF05168">
    <property type="entry name" value="HEPN"/>
    <property type="match status" value="1"/>
</dbReference>
<protein>
    <submittedName>
        <fullName evidence="2">HEPN domain-containing protein</fullName>
    </submittedName>
</protein>